<name>A0A917UB70_9ACTN</name>
<sequence length="213" mass="23528">MSPDPFYTDVARIALAVAERHGFVLGGGFAWLMNGLVERPTEDVDLFTDTEGAAGAAADAVCAALRAAGYTVHEEEADDLLELFAGFDQREYTVGDGARTVRLTLSRLDRQQSPVMMDVGPVMHLDDLIATKVAALVNRREVRDYIDVAAALDRYSVDELLSLARRQDPALEHDDVLAAGRYLDRLDDGRFTFYGLTPDRIAALRAKLKDWPR</sequence>
<evidence type="ECO:0000313" key="1">
    <source>
        <dbReference type="EMBL" id="GGM76535.1"/>
    </source>
</evidence>
<dbReference type="EMBL" id="BMPI01000073">
    <property type="protein sequence ID" value="GGM76535.1"/>
    <property type="molecule type" value="Genomic_DNA"/>
</dbReference>
<dbReference type="Proteomes" id="UP000642070">
    <property type="component" value="Unassembled WGS sequence"/>
</dbReference>
<organism evidence="1 2">
    <name type="scientific">Dactylosporangium sucinum</name>
    <dbReference type="NCBI Taxonomy" id="1424081"/>
    <lineage>
        <taxon>Bacteria</taxon>
        <taxon>Bacillati</taxon>
        <taxon>Actinomycetota</taxon>
        <taxon>Actinomycetes</taxon>
        <taxon>Micromonosporales</taxon>
        <taxon>Micromonosporaceae</taxon>
        <taxon>Dactylosporangium</taxon>
    </lineage>
</organism>
<dbReference type="InterPro" id="IPR014942">
    <property type="entry name" value="AbiEii"/>
</dbReference>
<dbReference type="Pfam" id="PF08843">
    <property type="entry name" value="AbiEii"/>
    <property type="match status" value="1"/>
</dbReference>
<protein>
    <recommendedName>
        <fullName evidence="3">Nucleotidyl transferase AbiEii toxin, Type IV TA system</fullName>
    </recommendedName>
</protein>
<reference evidence="1" key="2">
    <citation type="submission" date="2020-09" db="EMBL/GenBank/DDBJ databases">
        <authorList>
            <person name="Sun Q."/>
            <person name="Ohkuma M."/>
        </authorList>
    </citation>
    <scope>NUCLEOTIDE SEQUENCE</scope>
    <source>
        <strain evidence="1">JCM 19831</strain>
    </source>
</reference>
<keyword evidence="2" id="KW-1185">Reference proteome</keyword>
<gene>
    <name evidence="1" type="ORF">GCM10007977_092520</name>
</gene>
<accession>A0A917UB70</accession>
<reference evidence="1" key="1">
    <citation type="journal article" date="2014" name="Int. J. Syst. Evol. Microbiol.">
        <title>Complete genome sequence of Corynebacterium casei LMG S-19264T (=DSM 44701T), isolated from a smear-ripened cheese.</title>
        <authorList>
            <consortium name="US DOE Joint Genome Institute (JGI-PGF)"/>
            <person name="Walter F."/>
            <person name="Albersmeier A."/>
            <person name="Kalinowski J."/>
            <person name="Ruckert C."/>
        </authorList>
    </citation>
    <scope>NUCLEOTIDE SEQUENCE</scope>
    <source>
        <strain evidence="1">JCM 19831</strain>
    </source>
</reference>
<evidence type="ECO:0008006" key="3">
    <source>
        <dbReference type="Google" id="ProtNLM"/>
    </source>
</evidence>
<dbReference type="RefSeq" id="WP_190256464.1">
    <property type="nucleotide sequence ID" value="NZ_BMPI01000073.1"/>
</dbReference>
<evidence type="ECO:0000313" key="2">
    <source>
        <dbReference type="Proteomes" id="UP000642070"/>
    </source>
</evidence>
<dbReference type="AlphaFoldDB" id="A0A917UB70"/>
<proteinExistence type="predicted"/>
<comment type="caution">
    <text evidence="1">The sequence shown here is derived from an EMBL/GenBank/DDBJ whole genome shotgun (WGS) entry which is preliminary data.</text>
</comment>